<evidence type="ECO:0000313" key="2">
    <source>
        <dbReference type="EMBL" id="HIW94713.1"/>
    </source>
</evidence>
<accession>A0A9D1RUX4</accession>
<dbReference type="PANTHER" id="PTHR33164:SF43">
    <property type="entry name" value="HTH-TYPE TRANSCRIPTIONAL REPRESSOR YETL"/>
    <property type="match status" value="1"/>
</dbReference>
<dbReference type="PANTHER" id="PTHR33164">
    <property type="entry name" value="TRANSCRIPTIONAL REGULATOR, MARR FAMILY"/>
    <property type="match status" value="1"/>
</dbReference>
<protein>
    <submittedName>
        <fullName evidence="2">MarR family transcriptional regulator</fullName>
    </submittedName>
</protein>
<reference evidence="2" key="2">
    <citation type="submission" date="2021-04" db="EMBL/GenBank/DDBJ databases">
        <authorList>
            <person name="Gilroy R."/>
        </authorList>
    </citation>
    <scope>NUCLEOTIDE SEQUENCE</scope>
    <source>
        <strain evidence="2">ChiGjej6B6-1540</strain>
    </source>
</reference>
<dbReference type="InterPro" id="IPR011991">
    <property type="entry name" value="ArsR-like_HTH"/>
</dbReference>
<dbReference type="InterPro" id="IPR036388">
    <property type="entry name" value="WH-like_DNA-bd_sf"/>
</dbReference>
<feature type="domain" description="HTH marR-type" evidence="1">
    <location>
        <begin position="5"/>
        <end position="141"/>
    </location>
</feature>
<dbReference type="AlphaFoldDB" id="A0A9D1RUX4"/>
<evidence type="ECO:0000313" key="3">
    <source>
        <dbReference type="Proteomes" id="UP000824192"/>
    </source>
</evidence>
<comment type="caution">
    <text evidence="2">The sequence shown here is derived from an EMBL/GenBank/DDBJ whole genome shotgun (WGS) entry which is preliminary data.</text>
</comment>
<dbReference type="EMBL" id="DXGA01000200">
    <property type="protein sequence ID" value="HIW94713.1"/>
    <property type="molecule type" value="Genomic_DNA"/>
</dbReference>
<dbReference type="PROSITE" id="PS50995">
    <property type="entry name" value="HTH_MARR_2"/>
    <property type="match status" value="1"/>
</dbReference>
<dbReference type="GO" id="GO:0003700">
    <property type="term" value="F:DNA-binding transcription factor activity"/>
    <property type="evidence" value="ECO:0007669"/>
    <property type="project" value="InterPro"/>
</dbReference>
<reference evidence="2" key="1">
    <citation type="journal article" date="2021" name="PeerJ">
        <title>Extensive microbial diversity within the chicken gut microbiome revealed by metagenomics and culture.</title>
        <authorList>
            <person name="Gilroy R."/>
            <person name="Ravi A."/>
            <person name="Getino M."/>
            <person name="Pursley I."/>
            <person name="Horton D.L."/>
            <person name="Alikhan N.F."/>
            <person name="Baker D."/>
            <person name="Gharbi K."/>
            <person name="Hall N."/>
            <person name="Watson M."/>
            <person name="Adriaenssens E.M."/>
            <person name="Foster-Nyarko E."/>
            <person name="Jarju S."/>
            <person name="Secka A."/>
            <person name="Antonio M."/>
            <person name="Oren A."/>
            <person name="Chaudhuri R.R."/>
            <person name="La Ragione R."/>
            <person name="Hildebrand F."/>
            <person name="Pallen M.J."/>
        </authorList>
    </citation>
    <scope>NUCLEOTIDE SEQUENCE</scope>
    <source>
        <strain evidence="2">ChiGjej6B6-1540</strain>
    </source>
</reference>
<dbReference type="Pfam" id="PF12802">
    <property type="entry name" value="MarR_2"/>
    <property type="match status" value="1"/>
</dbReference>
<dbReference type="PRINTS" id="PR00598">
    <property type="entry name" value="HTHMARR"/>
</dbReference>
<dbReference type="InterPro" id="IPR000835">
    <property type="entry name" value="HTH_MarR-typ"/>
</dbReference>
<dbReference type="InterPro" id="IPR036390">
    <property type="entry name" value="WH_DNA-bd_sf"/>
</dbReference>
<evidence type="ECO:0000259" key="1">
    <source>
        <dbReference type="PROSITE" id="PS50995"/>
    </source>
</evidence>
<dbReference type="CDD" id="cd00090">
    <property type="entry name" value="HTH_ARSR"/>
    <property type="match status" value="1"/>
</dbReference>
<dbReference type="Proteomes" id="UP000824192">
    <property type="component" value="Unassembled WGS sequence"/>
</dbReference>
<gene>
    <name evidence="2" type="ORF">H9868_09295</name>
</gene>
<dbReference type="SUPFAM" id="SSF46785">
    <property type="entry name" value="Winged helix' DNA-binding domain"/>
    <property type="match status" value="1"/>
</dbReference>
<name>A0A9D1RUX4_9FIRM</name>
<proteinExistence type="predicted"/>
<dbReference type="GO" id="GO:0006950">
    <property type="term" value="P:response to stress"/>
    <property type="evidence" value="ECO:0007669"/>
    <property type="project" value="TreeGrafter"/>
</dbReference>
<sequence length="157" mass="17536">MEQQEADQGRAMFRAIQRFMHAVSGIPLGGELSRMEFFTLNVLLHHPDADAPMCVSELAQALRSPGPGVSRLLGNLERRGLICRTVDRKDRRSTQVALTEEGRQACGRAIETVGDYASQVFQKMGQTEMEQLLTLWDRLSGIMEEVRQNQDEGGSLC</sequence>
<organism evidence="2 3">
    <name type="scientific">Candidatus Flavonifractor merdipullorum</name>
    <dbReference type="NCBI Taxonomy" id="2838590"/>
    <lineage>
        <taxon>Bacteria</taxon>
        <taxon>Bacillati</taxon>
        <taxon>Bacillota</taxon>
        <taxon>Clostridia</taxon>
        <taxon>Eubacteriales</taxon>
        <taxon>Oscillospiraceae</taxon>
        <taxon>Flavonifractor</taxon>
    </lineage>
</organism>
<dbReference type="SMART" id="SM00347">
    <property type="entry name" value="HTH_MARR"/>
    <property type="match status" value="1"/>
</dbReference>
<dbReference type="Gene3D" id="1.10.10.10">
    <property type="entry name" value="Winged helix-like DNA-binding domain superfamily/Winged helix DNA-binding domain"/>
    <property type="match status" value="1"/>
</dbReference>
<dbReference type="InterPro" id="IPR039422">
    <property type="entry name" value="MarR/SlyA-like"/>
</dbReference>